<evidence type="ECO:0000256" key="1">
    <source>
        <dbReference type="ARBA" id="ARBA00001968"/>
    </source>
</evidence>
<dbReference type="GO" id="GO:0110155">
    <property type="term" value="P:NAD-cap decapping"/>
    <property type="evidence" value="ECO:0007669"/>
    <property type="project" value="TreeGrafter"/>
</dbReference>
<dbReference type="EC" id="3.6.1.-" evidence="7"/>
<evidence type="ECO:0000259" key="9">
    <source>
        <dbReference type="Pfam" id="PF08652"/>
    </source>
</evidence>
<evidence type="ECO:0000256" key="3">
    <source>
        <dbReference type="ARBA" id="ARBA00044676"/>
    </source>
</evidence>
<comment type="catalytic activity">
    <reaction evidence="3">
        <text>a 5'-end (N(7)-methyl 5'-triphosphoguanosine)-ribonucleoside-ribonucleotide in mRNA + H2O = a (N(7)-methyl 5'-triphosphoguanosine)-nucleoside + a 5'-end phospho-ribonucleoside in mRNA + H(+)</text>
        <dbReference type="Rhea" id="RHEA:66928"/>
        <dbReference type="Rhea" id="RHEA-COMP:15692"/>
        <dbReference type="Rhea" id="RHEA-COMP:17313"/>
        <dbReference type="ChEBI" id="CHEBI:15377"/>
        <dbReference type="ChEBI" id="CHEBI:15378"/>
        <dbReference type="ChEBI" id="CHEBI:138282"/>
        <dbReference type="ChEBI" id="CHEBI:172876"/>
        <dbReference type="ChEBI" id="CHEBI:172877"/>
    </reaction>
    <physiologicalReaction direction="left-to-right" evidence="3">
        <dbReference type="Rhea" id="RHEA:66929"/>
    </physiologicalReaction>
</comment>
<keyword evidence="7" id="KW-0539">Nucleus</keyword>
<keyword evidence="7" id="KW-0547">Nucleotide-binding</keyword>
<dbReference type="OrthoDB" id="5853397at2759"/>
<evidence type="ECO:0000256" key="4">
    <source>
        <dbReference type="ARBA" id="ARBA00044692"/>
    </source>
</evidence>
<dbReference type="AlphaFoldDB" id="A0A9Q9EHJ4"/>
<comment type="similarity">
    <text evidence="2 7">Belongs to the DXO/Dom3Z family.</text>
</comment>
<evidence type="ECO:0000256" key="8">
    <source>
        <dbReference type="SAM" id="MobiDB-lite"/>
    </source>
</evidence>
<gene>
    <name evidence="10" type="ORF">Slin15195_G043640</name>
</gene>
<dbReference type="GO" id="GO:0005829">
    <property type="term" value="C:cytosol"/>
    <property type="evidence" value="ECO:0007669"/>
    <property type="project" value="TreeGrafter"/>
</dbReference>
<dbReference type="Pfam" id="PF08652">
    <property type="entry name" value="RAI1"/>
    <property type="match status" value="1"/>
</dbReference>
<dbReference type="GO" id="GO:0034353">
    <property type="term" value="F:mRNA 5'-diphosphatase activity"/>
    <property type="evidence" value="ECO:0007669"/>
    <property type="project" value="TreeGrafter"/>
</dbReference>
<keyword evidence="7" id="KW-0378">Hydrolase</keyword>
<organism evidence="10 11">
    <name type="scientific">Septoria linicola</name>
    <dbReference type="NCBI Taxonomy" id="215465"/>
    <lineage>
        <taxon>Eukaryota</taxon>
        <taxon>Fungi</taxon>
        <taxon>Dikarya</taxon>
        <taxon>Ascomycota</taxon>
        <taxon>Pezizomycotina</taxon>
        <taxon>Dothideomycetes</taxon>
        <taxon>Dothideomycetidae</taxon>
        <taxon>Mycosphaerellales</taxon>
        <taxon>Mycosphaerellaceae</taxon>
        <taxon>Septoria</taxon>
    </lineage>
</organism>
<dbReference type="Proteomes" id="UP001056384">
    <property type="component" value="Chromosome 3"/>
</dbReference>
<proteinExistence type="inferred from homology"/>
<comment type="catalytic activity">
    <reaction evidence="4">
        <text>a 5'-end triphospho-ribonucleoside in mRNA + H2O = a 5'-end phospho-ribonucleoside in mRNA + diphosphate + H(+)</text>
        <dbReference type="Rhea" id="RHEA:78683"/>
        <dbReference type="Rhea" id="RHEA-COMP:15692"/>
        <dbReference type="Rhea" id="RHEA-COMP:17164"/>
        <dbReference type="ChEBI" id="CHEBI:15377"/>
        <dbReference type="ChEBI" id="CHEBI:15378"/>
        <dbReference type="ChEBI" id="CHEBI:33019"/>
        <dbReference type="ChEBI" id="CHEBI:138282"/>
        <dbReference type="ChEBI" id="CHEBI:167618"/>
    </reaction>
    <physiologicalReaction direction="left-to-right" evidence="4">
        <dbReference type="Rhea" id="RHEA:78684"/>
    </physiologicalReaction>
</comment>
<dbReference type="GO" id="GO:0000166">
    <property type="term" value="F:nucleotide binding"/>
    <property type="evidence" value="ECO:0007669"/>
    <property type="project" value="UniProtKB-KW"/>
</dbReference>
<keyword evidence="7" id="KW-0540">Nuclease</keyword>
<comment type="function">
    <text evidence="5">Decapping enzyme for NAD-capped RNAs: specifically hydrolyzes the nicotinamide adenine dinucleotide (NAD) cap from a subset of RNAs by removing the entire NAD moiety from the 5'-end of an NAD-capped RNA. The NAD-cap is present at the 5'-end of some RNAs and snoRNAs. In contrast to the canonical 5'-end N7 methylguanosine (m7G) cap, the NAD cap promotes mRNA decay. Also acts as a non-canonical decapping enzyme that removes the entire cap structure of m7G capped or incompletely capped RNAs. Has decapping activity toward incomplete 5'-end m7G cap mRNAs such as unmethylated 5'-end-capped RNA (cap0), while it has no activity toward 2'-O-ribose methylated m7G cap (cap1). Also possesses RNA 5'-pyrophosphohydrolase activity by hydrolyzing the 5'-end triphosphate to release pyrophosphates. Stimulates exoribonuclease activity of Rat1, allowing it to degrade RNAs with stable secondary structure more effectively.</text>
</comment>
<sequence>MLAFRFHDLRPFEGKSAVIKRPREITEFSFDDQHICYPLDSRSLRYYYPPFFNVPNDPEQPHLDLSKGYETFEKYNDGSDLHLNPLLDTIRHHELRTGIRLEADIFTWRGMMTKILAAPFDGFGEFEMNATYFEGTIYIEENQTAKDTQNRASTNQQRQRRGAFDPDQMAFWGYKFETLATLPRPLAECSREEVEGRENEIVNNYAQYCSVVRTGIGTHSIIVGGEVDAVEGCKPDDPSDAIPYVELKTSENFNAGDQRAATKFERKMCRFWAQSFLLGVPKIIIGFRSANGHLERLEEWKTLDIPNFVKRQGFHTWDGNTCINFAAAFLDFLRQHINGEGTWTIERRKGAKEMMLHKISEDYSVDIVPASFREHREQINRQDTRTAQQTTEPPTVPSAAQISVRGPEAG</sequence>
<dbReference type="InterPro" id="IPR039039">
    <property type="entry name" value="RAI1-like_fam"/>
</dbReference>
<accession>A0A9Q9EHJ4</accession>
<evidence type="ECO:0000256" key="7">
    <source>
        <dbReference type="RuleBase" id="RU367113"/>
    </source>
</evidence>
<evidence type="ECO:0000256" key="2">
    <source>
        <dbReference type="ARBA" id="ARBA00006562"/>
    </source>
</evidence>
<dbReference type="GO" id="GO:0046872">
    <property type="term" value="F:metal ion binding"/>
    <property type="evidence" value="ECO:0007669"/>
    <property type="project" value="UniProtKB-KW"/>
</dbReference>
<evidence type="ECO:0000256" key="5">
    <source>
        <dbReference type="ARBA" id="ARBA00046211"/>
    </source>
</evidence>
<dbReference type="PANTHER" id="PTHR12395">
    <property type="entry name" value="DOM-3 RELATED"/>
    <property type="match status" value="1"/>
</dbReference>
<feature type="region of interest" description="Disordered" evidence="8">
    <location>
        <begin position="380"/>
        <end position="410"/>
    </location>
</feature>
<evidence type="ECO:0000256" key="6">
    <source>
        <dbReference type="ARBA" id="ARBA00048124"/>
    </source>
</evidence>
<keyword evidence="11" id="KW-1185">Reference proteome</keyword>
<keyword evidence="7" id="KW-0694">RNA-binding</keyword>
<feature type="compositionally biased region" description="Polar residues" evidence="8">
    <location>
        <begin position="385"/>
        <end position="401"/>
    </location>
</feature>
<dbReference type="GO" id="GO:0004518">
    <property type="term" value="F:nuclease activity"/>
    <property type="evidence" value="ECO:0007669"/>
    <property type="project" value="UniProtKB-KW"/>
</dbReference>
<dbReference type="GO" id="GO:0003723">
    <property type="term" value="F:RNA binding"/>
    <property type="evidence" value="ECO:0007669"/>
    <property type="project" value="UniProtKB-KW"/>
</dbReference>
<comment type="cofactor">
    <cofactor evidence="1 7">
        <name>a divalent metal cation</name>
        <dbReference type="ChEBI" id="CHEBI:60240"/>
    </cofactor>
</comment>
<feature type="domain" description="RAI1-like" evidence="9">
    <location>
        <begin position="20"/>
        <end position="373"/>
    </location>
</feature>
<dbReference type="InterPro" id="IPR013961">
    <property type="entry name" value="RAI1"/>
</dbReference>
<dbReference type="PANTHER" id="PTHR12395:SF9">
    <property type="entry name" value="DECAPPING AND EXORIBONUCLEASE PROTEIN"/>
    <property type="match status" value="1"/>
</dbReference>
<keyword evidence="7" id="KW-0479">Metal-binding</keyword>
<dbReference type="EMBL" id="CP099420">
    <property type="protein sequence ID" value="USW51045.1"/>
    <property type="molecule type" value="Genomic_DNA"/>
</dbReference>
<evidence type="ECO:0000313" key="10">
    <source>
        <dbReference type="EMBL" id="USW51045.1"/>
    </source>
</evidence>
<protein>
    <recommendedName>
        <fullName evidence="7">Decapping nuclease</fullName>
        <ecNumber evidence="7">3.6.1.-</ecNumber>
    </recommendedName>
</protein>
<dbReference type="GO" id="GO:0005634">
    <property type="term" value="C:nucleus"/>
    <property type="evidence" value="ECO:0007669"/>
    <property type="project" value="UniProtKB-SubCell"/>
</dbReference>
<comment type="subcellular location">
    <subcellularLocation>
        <location evidence="7">Nucleus</location>
    </subcellularLocation>
</comment>
<dbReference type="GO" id="GO:0000956">
    <property type="term" value="P:nuclear-transcribed mRNA catabolic process"/>
    <property type="evidence" value="ECO:0007669"/>
    <property type="project" value="TreeGrafter"/>
</dbReference>
<comment type="catalytic activity">
    <reaction evidence="6">
        <text>a 5'-end NAD(+)-phospho-ribonucleoside in mRNA + H2O = a 5'-end phospho-ribonucleoside in mRNA + NAD(+) + H(+)</text>
        <dbReference type="Rhea" id="RHEA:60880"/>
        <dbReference type="Rhea" id="RHEA-COMP:15692"/>
        <dbReference type="Rhea" id="RHEA-COMP:15698"/>
        <dbReference type="ChEBI" id="CHEBI:15377"/>
        <dbReference type="ChEBI" id="CHEBI:15378"/>
        <dbReference type="ChEBI" id="CHEBI:57540"/>
        <dbReference type="ChEBI" id="CHEBI:138282"/>
        <dbReference type="ChEBI" id="CHEBI:144029"/>
    </reaction>
    <physiologicalReaction direction="left-to-right" evidence="6">
        <dbReference type="Rhea" id="RHEA:60881"/>
    </physiologicalReaction>
</comment>
<reference evidence="10" key="1">
    <citation type="submission" date="2022-06" db="EMBL/GenBank/DDBJ databases">
        <title>Complete genome sequences of two strains of the flax pathogen Septoria linicola.</title>
        <authorList>
            <person name="Lapalu N."/>
            <person name="Simon A."/>
            <person name="Demenou B."/>
            <person name="Paumier D."/>
            <person name="Guillot M.-P."/>
            <person name="Gout L."/>
            <person name="Valade R."/>
        </authorList>
    </citation>
    <scope>NUCLEOTIDE SEQUENCE</scope>
    <source>
        <strain evidence="10">SE15195</strain>
    </source>
</reference>
<evidence type="ECO:0000313" key="11">
    <source>
        <dbReference type="Proteomes" id="UP001056384"/>
    </source>
</evidence>
<name>A0A9Q9EHJ4_9PEZI</name>